<keyword evidence="10" id="KW-1185">Reference proteome</keyword>
<name>A0A418R4P6_9BACT</name>
<dbReference type="Gene3D" id="3.30.565.10">
    <property type="entry name" value="Histidine kinase-like ATPase, C-terminal domain"/>
    <property type="match status" value="1"/>
</dbReference>
<accession>A0A418R4P6</accession>
<dbReference type="GO" id="GO:0016020">
    <property type="term" value="C:membrane"/>
    <property type="evidence" value="ECO:0007669"/>
    <property type="project" value="UniProtKB-SubCell"/>
</dbReference>
<dbReference type="SMART" id="SM00387">
    <property type="entry name" value="HATPase_c"/>
    <property type="match status" value="1"/>
</dbReference>
<dbReference type="PROSITE" id="PS50112">
    <property type="entry name" value="PAS"/>
    <property type="match status" value="1"/>
</dbReference>
<dbReference type="GO" id="GO:0000155">
    <property type="term" value="F:phosphorelay sensor kinase activity"/>
    <property type="evidence" value="ECO:0007669"/>
    <property type="project" value="InterPro"/>
</dbReference>
<organism evidence="9 10">
    <name type="scientific">Hymenobacter rubripertinctus</name>
    <dbReference type="NCBI Taxonomy" id="2029981"/>
    <lineage>
        <taxon>Bacteria</taxon>
        <taxon>Pseudomonadati</taxon>
        <taxon>Bacteroidota</taxon>
        <taxon>Cytophagia</taxon>
        <taxon>Cytophagales</taxon>
        <taxon>Hymenobacteraceae</taxon>
        <taxon>Hymenobacter</taxon>
    </lineage>
</organism>
<dbReference type="CDD" id="cd00130">
    <property type="entry name" value="PAS"/>
    <property type="match status" value="1"/>
</dbReference>
<dbReference type="InterPro" id="IPR003661">
    <property type="entry name" value="HisK_dim/P_dom"/>
</dbReference>
<evidence type="ECO:0000256" key="4">
    <source>
        <dbReference type="ARBA" id="ARBA00022679"/>
    </source>
</evidence>
<dbReference type="Gene3D" id="1.10.287.130">
    <property type="match status" value="1"/>
</dbReference>
<dbReference type="PANTHER" id="PTHR42878:SF15">
    <property type="entry name" value="BACTERIOPHYTOCHROME"/>
    <property type="match status" value="1"/>
</dbReference>
<dbReference type="InterPro" id="IPR000014">
    <property type="entry name" value="PAS"/>
</dbReference>
<dbReference type="Gene3D" id="3.30.450.20">
    <property type="entry name" value="PAS domain"/>
    <property type="match status" value="1"/>
</dbReference>
<dbReference type="Pfam" id="PF08448">
    <property type="entry name" value="PAS_4"/>
    <property type="match status" value="1"/>
</dbReference>
<dbReference type="GO" id="GO:0007234">
    <property type="term" value="P:osmosensory signaling via phosphorelay pathway"/>
    <property type="evidence" value="ECO:0007669"/>
    <property type="project" value="TreeGrafter"/>
</dbReference>
<dbReference type="SUPFAM" id="SSF47384">
    <property type="entry name" value="Homodimeric domain of signal transducing histidine kinase"/>
    <property type="match status" value="1"/>
</dbReference>
<dbReference type="InterPro" id="IPR035965">
    <property type="entry name" value="PAS-like_dom_sf"/>
</dbReference>
<gene>
    <name evidence="9" type="ORF">D0T11_05225</name>
</gene>
<dbReference type="InterPro" id="IPR050351">
    <property type="entry name" value="BphY/WalK/GraS-like"/>
</dbReference>
<keyword evidence="5" id="KW-0418">Kinase</keyword>
<dbReference type="EC" id="2.7.13.3" evidence="2"/>
<reference evidence="9 10" key="1">
    <citation type="submission" date="2018-09" db="EMBL/GenBank/DDBJ databases">
        <authorList>
            <person name="Zeman M."/>
            <person name="Pardy F."/>
        </authorList>
    </citation>
    <scope>NUCLEOTIDE SEQUENCE [LARGE SCALE GENOMIC DNA]</scope>
    <source>
        <strain evidence="9 10">CCM 8852</strain>
    </source>
</reference>
<keyword evidence="6" id="KW-0472">Membrane</keyword>
<dbReference type="PROSITE" id="PS50109">
    <property type="entry name" value="HIS_KIN"/>
    <property type="match status" value="1"/>
</dbReference>
<keyword evidence="3" id="KW-0597">Phosphoprotein</keyword>
<dbReference type="PRINTS" id="PR00344">
    <property type="entry name" value="BCTRLSENSOR"/>
</dbReference>
<dbReference type="AlphaFoldDB" id="A0A418R4P6"/>
<feature type="domain" description="PAS" evidence="8">
    <location>
        <begin position="24"/>
        <end position="94"/>
    </location>
</feature>
<evidence type="ECO:0000313" key="10">
    <source>
        <dbReference type="Proteomes" id="UP000284250"/>
    </source>
</evidence>
<proteinExistence type="predicted"/>
<dbReference type="NCBIfam" id="TIGR00229">
    <property type="entry name" value="sensory_box"/>
    <property type="match status" value="1"/>
</dbReference>
<sequence length="371" mass="41263">MLRLARSYSCFAKPMKATPPIATCEVRFRSLFDNTPELILYQNEKATILDANPAFLALVAEPKDRVVDHSYNDFLPPAVQPLFAEKLQEAFTGKTVRFDMYAAQGQSAPRHWDVMKVPLWENGAVVGVHMVARDITEKVLAQQEVVAQNQDLQQFTYIVSHNLRAPLASALGLADLLGTEEPGSTYFEETRTHLLTSLHQLDRVLRDMNTILAIRDQKSLAEAEAVPLAEVVQQVVQNLQEALDQCGGTMRVAIPAGLSVRANRAYLYSIFFNLLSNALQYRADERPLEVTVTATGGEGQETRMTVADNGSGFDQEQAGDDVFKLYKRFHPHRPGRGLGLYLIKTHVESMGGHISVHSRVGEGTRFTIVIL</sequence>
<evidence type="ECO:0000256" key="1">
    <source>
        <dbReference type="ARBA" id="ARBA00000085"/>
    </source>
</evidence>
<evidence type="ECO:0000256" key="5">
    <source>
        <dbReference type="ARBA" id="ARBA00022777"/>
    </source>
</evidence>
<evidence type="ECO:0000256" key="6">
    <source>
        <dbReference type="ARBA" id="ARBA00023136"/>
    </source>
</evidence>
<dbReference type="PANTHER" id="PTHR42878">
    <property type="entry name" value="TWO-COMPONENT HISTIDINE KINASE"/>
    <property type="match status" value="1"/>
</dbReference>
<dbReference type="SUPFAM" id="SSF55785">
    <property type="entry name" value="PYP-like sensor domain (PAS domain)"/>
    <property type="match status" value="1"/>
</dbReference>
<dbReference type="InterPro" id="IPR004358">
    <property type="entry name" value="Sig_transdc_His_kin-like_C"/>
</dbReference>
<dbReference type="SMART" id="SM00091">
    <property type="entry name" value="PAS"/>
    <property type="match status" value="1"/>
</dbReference>
<evidence type="ECO:0000259" key="8">
    <source>
        <dbReference type="PROSITE" id="PS50112"/>
    </source>
</evidence>
<dbReference type="InterPro" id="IPR005467">
    <property type="entry name" value="His_kinase_dom"/>
</dbReference>
<dbReference type="InterPro" id="IPR036890">
    <property type="entry name" value="HATPase_C_sf"/>
</dbReference>
<dbReference type="GO" id="GO:0000156">
    <property type="term" value="F:phosphorelay response regulator activity"/>
    <property type="evidence" value="ECO:0007669"/>
    <property type="project" value="TreeGrafter"/>
</dbReference>
<dbReference type="CDD" id="cd00082">
    <property type="entry name" value="HisKA"/>
    <property type="match status" value="1"/>
</dbReference>
<dbReference type="GO" id="GO:0030295">
    <property type="term" value="F:protein kinase activator activity"/>
    <property type="evidence" value="ECO:0007669"/>
    <property type="project" value="TreeGrafter"/>
</dbReference>
<evidence type="ECO:0000256" key="3">
    <source>
        <dbReference type="ARBA" id="ARBA00022553"/>
    </source>
</evidence>
<evidence type="ECO:0000259" key="7">
    <source>
        <dbReference type="PROSITE" id="PS50109"/>
    </source>
</evidence>
<dbReference type="InterPro" id="IPR013656">
    <property type="entry name" value="PAS_4"/>
</dbReference>
<feature type="domain" description="Histidine kinase" evidence="7">
    <location>
        <begin position="158"/>
        <end position="371"/>
    </location>
</feature>
<dbReference type="InterPro" id="IPR036097">
    <property type="entry name" value="HisK_dim/P_sf"/>
</dbReference>
<dbReference type="InterPro" id="IPR003594">
    <property type="entry name" value="HATPase_dom"/>
</dbReference>
<reference evidence="9 10" key="2">
    <citation type="submission" date="2019-01" db="EMBL/GenBank/DDBJ databases">
        <title>Hymenobacter humicola sp. nov., isolated from soils in Antarctica.</title>
        <authorList>
            <person name="Sedlacek I."/>
            <person name="Holochova P."/>
            <person name="Kralova S."/>
            <person name="Pantucek R."/>
            <person name="Stankova E."/>
            <person name="Vrbovska V."/>
            <person name="Kristofova L."/>
            <person name="Svec P."/>
            <person name="Busse H.-J."/>
        </authorList>
    </citation>
    <scope>NUCLEOTIDE SEQUENCE [LARGE SCALE GENOMIC DNA]</scope>
    <source>
        <strain evidence="9 10">CCM 8852</strain>
    </source>
</reference>
<evidence type="ECO:0000256" key="2">
    <source>
        <dbReference type="ARBA" id="ARBA00012438"/>
    </source>
</evidence>
<keyword evidence="4" id="KW-0808">Transferase</keyword>
<dbReference type="SUPFAM" id="SSF55874">
    <property type="entry name" value="ATPase domain of HSP90 chaperone/DNA topoisomerase II/histidine kinase"/>
    <property type="match status" value="1"/>
</dbReference>
<comment type="caution">
    <text evidence="9">The sequence shown here is derived from an EMBL/GenBank/DDBJ whole genome shotgun (WGS) entry which is preliminary data.</text>
</comment>
<dbReference type="EMBL" id="QYCN01000005">
    <property type="protein sequence ID" value="RIY12413.1"/>
    <property type="molecule type" value="Genomic_DNA"/>
</dbReference>
<comment type="catalytic activity">
    <reaction evidence="1">
        <text>ATP + protein L-histidine = ADP + protein N-phospho-L-histidine.</text>
        <dbReference type="EC" id="2.7.13.3"/>
    </reaction>
</comment>
<dbReference type="Pfam" id="PF02518">
    <property type="entry name" value="HATPase_c"/>
    <property type="match status" value="1"/>
</dbReference>
<protein>
    <recommendedName>
        <fullName evidence="2">histidine kinase</fullName>
        <ecNumber evidence="2">2.7.13.3</ecNumber>
    </recommendedName>
</protein>
<dbReference type="Proteomes" id="UP000284250">
    <property type="component" value="Unassembled WGS sequence"/>
</dbReference>
<evidence type="ECO:0000313" key="9">
    <source>
        <dbReference type="EMBL" id="RIY12413.1"/>
    </source>
</evidence>